<dbReference type="OrthoDB" id="1344627at2"/>
<gene>
    <name evidence="1" type="ORF">BC748_2105</name>
</gene>
<proteinExistence type="predicted"/>
<organism evidence="1 2">
    <name type="scientific">Flavobacterium dankookense</name>
    <dbReference type="NCBI Taxonomy" id="706186"/>
    <lineage>
        <taxon>Bacteria</taxon>
        <taxon>Pseudomonadati</taxon>
        <taxon>Bacteroidota</taxon>
        <taxon>Flavobacteriia</taxon>
        <taxon>Flavobacteriales</taxon>
        <taxon>Flavobacteriaceae</taxon>
        <taxon>Flavobacterium</taxon>
    </lineage>
</organism>
<dbReference type="AlphaFoldDB" id="A0A4V3CS15"/>
<reference evidence="1 2" key="1">
    <citation type="submission" date="2019-03" db="EMBL/GenBank/DDBJ databases">
        <title>Genomic Encyclopedia of Archaeal and Bacterial Type Strains, Phase II (KMG-II): from individual species to whole genera.</title>
        <authorList>
            <person name="Goeker M."/>
        </authorList>
    </citation>
    <scope>NUCLEOTIDE SEQUENCE [LARGE SCALE GENOMIC DNA]</scope>
    <source>
        <strain evidence="1 2">DSM 25687</strain>
    </source>
</reference>
<comment type="caution">
    <text evidence="1">The sequence shown here is derived from an EMBL/GenBank/DDBJ whole genome shotgun (WGS) entry which is preliminary data.</text>
</comment>
<evidence type="ECO:0000313" key="2">
    <source>
        <dbReference type="Proteomes" id="UP000295260"/>
    </source>
</evidence>
<keyword evidence="2" id="KW-1185">Reference proteome</keyword>
<dbReference type="Proteomes" id="UP000295260">
    <property type="component" value="Unassembled WGS sequence"/>
</dbReference>
<dbReference type="RefSeq" id="WP_133533352.1">
    <property type="nucleotide sequence ID" value="NZ_SNXR01000014.1"/>
</dbReference>
<evidence type="ECO:0000313" key="1">
    <source>
        <dbReference type="EMBL" id="TDP58862.1"/>
    </source>
</evidence>
<dbReference type="EMBL" id="SNXR01000014">
    <property type="protein sequence ID" value="TDP58862.1"/>
    <property type="molecule type" value="Genomic_DNA"/>
</dbReference>
<protein>
    <submittedName>
        <fullName evidence="1">Uncharacterized protein</fullName>
    </submittedName>
</protein>
<name>A0A4V3CS15_9FLAO</name>
<sequence length="373" mass="44305">MQNIIELPPFYISLHRPYNQPLKTTRWVCEFLNSKKENVKSSELNINFHLYLINKLHKLYSKNTPIDYNGLNSKLAIDSVFEHLSDLSKKQKIKLILDIVRNERNEGVERQIYSTYKAASYYVNFAKEKLQLIDSKSKLTKYGTELVNLKTRGSLFDLSSSEKLFYFNRLVQNDFLLLISFCLFNKLEYKYKLKDIGGNHYDFLDKSFGIRHFNYTKTSLDNYNTVRGHWINSLGVLDKRNKIRKKYMDVIFQNPQLKTWYNEINIKLDAYESDNFKNKQNYSNLKKKFEDNYKNSLSEKKDVLGFVNLYDLKDGIKISHANFEIFLNLFYEREKSSKHIFFSNIVSSIDRRQRFVVRGVSVLKIKFKSNANK</sequence>
<accession>A0A4V3CS15</accession>